<proteinExistence type="predicted"/>
<keyword evidence="1" id="KW-0472">Membrane</keyword>
<accession>A0A226DS34</accession>
<feature type="transmembrane region" description="Helical" evidence="1">
    <location>
        <begin position="96"/>
        <end position="114"/>
    </location>
</feature>
<organism evidence="2 3">
    <name type="scientific">Folsomia candida</name>
    <name type="common">Springtail</name>
    <dbReference type="NCBI Taxonomy" id="158441"/>
    <lineage>
        <taxon>Eukaryota</taxon>
        <taxon>Metazoa</taxon>
        <taxon>Ecdysozoa</taxon>
        <taxon>Arthropoda</taxon>
        <taxon>Hexapoda</taxon>
        <taxon>Collembola</taxon>
        <taxon>Entomobryomorpha</taxon>
        <taxon>Isotomoidea</taxon>
        <taxon>Isotomidae</taxon>
        <taxon>Proisotominae</taxon>
        <taxon>Folsomia</taxon>
    </lineage>
</organism>
<keyword evidence="3" id="KW-1185">Reference proteome</keyword>
<keyword evidence="1" id="KW-1133">Transmembrane helix</keyword>
<evidence type="ECO:0000256" key="1">
    <source>
        <dbReference type="SAM" id="Phobius"/>
    </source>
</evidence>
<keyword evidence="1" id="KW-0812">Transmembrane</keyword>
<evidence type="ECO:0000313" key="2">
    <source>
        <dbReference type="EMBL" id="OXA48312.1"/>
    </source>
</evidence>
<dbReference type="Proteomes" id="UP000198287">
    <property type="component" value="Unassembled WGS sequence"/>
</dbReference>
<sequence>MRRTEQELSVGRIPLLQLLFVTYYPFGYKPCVEIIMDKRGDVSIRKTKRRFDKILAFVPIGCMSLSCLLCCVSLIIVTLESKTYSEMVMNPVLGTWGIGTLLSLTGTIVYKVWVFDGIDISVKMANEILRIEQEVNAGSSPERPRDCNYSPGSNC</sequence>
<protein>
    <submittedName>
        <fullName evidence="2">Uncharacterized protein</fullName>
    </submittedName>
</protein>
<gene>
    <name evidence="2" type="ORF">Fcan01_17060</name>
</gene>
<comment type="caution">
    <text evidence="2">The sequence shown here is derived from an EMBL/GenBank/DDBJ whole genome shotgun (WGS) entry which is preliminary data.</text>
</comment>
<dbReference type="AlphaFoldDB" id="A0A226DS34"/>
<feature type="transmembrane region" description="Helical" evidence="1">
    <location>
        <begin position="54"/>
        <end position="76"/>
    </location>
</feature>
<evidence type="ECO:0000313" key="3">
    <source>
        <dbReference type="Proteomes" id="UP000198287"/>
    </source>
</evidence>
<reference evidence="2 3" key="1">
    <citation type="submission" date="2015-12" db="EMBL/GenBank/DDBJ databases">
        <title>The genome of Folsomia candida.</title>
        <authorList>
            <person name="Faddeeva A."/>
            <person name="Derks M.F."/>
            <person name="Anvar Y."/>
            <person name="Smit S."/>
            <person name="Van Straalen N."/>
            <person name="Roelofs D."/>
        </authorList>
    </citation>
    <scope>NUCLEOTIDE SEQUENCE [LARGE SCALE GENOMIC DNA]</scope>
    <source>
        <strain evidence="2 3">VU population</strain>
        <tissue evidence="2">Whole body</tissue>
    </source>
</reference>
<name>A0A226DS34_FOLCA</name>
<dbReference type="EMBL" id="LNIX01000012">
    <property type="protein sequence ID" value="OXA48312.1"/>
    <property type="molecule type" value="Genomic_DNA"/>
</dbReference>